<organism evidence="1 2">
    <name type="scientific">Thalassococcus profundi</name>
    <dbReference type="NCBI Taxonomy" id="2282382"/>
    <lineage>
        <taxon>Bacteria</taxon>
        <taxon>Pseudomonadati</taxon>
        <taxon>Pseudomonadota</taxon>
        <taxon>Alphaproteobacteria</taxon>
        <taxon>Rhodobacterales</taxon>
        <taxon>Roseobacteraceae</taxon>
        <taxon>Thalassococcus</taxon>
    </lineage>
</organism>
<comment type="caution">
    <text evidence="1">The sequence shown here is derived from an EMBL/GenBank/DDBJ whole genome shotgun (WGS) entry which is preliminary data.</text>
</comment>
<gene>
    <name evidence="1" type="ORF">DU478_05145</name>
</gene>
<evidence type="ECO:0000313" key="1">
    <source>
        <dbReference type="EMBL" id="RDD67128.1"/>
    </source>
</evidence>
<protein>
    <recommendedName>
        <fullName evidence="3">DUF1127 domain-containing protein</fullName>
    </recommendedName>
</protein>
<dbReference type="AlphaFoldDB" id="A0A369TPD3"/>
<dbReference type="EMBL" id="QPMK01000003">
    <property type="protein sequence ID" value="RDD67128.1"/>
    <property type="molecule type" value="Genomic_DNA"/>
</dbReference>
<name>A0A369TPD3_9RHOB</name>
<keyword evidence="2" id="KW-1185">Reference proteome</keyword>
<evidence type="ECO:0008006" key="3">
    <source>
        <dbReference type="Google" id="ProtNLM"/>
    </source>
</evidence>
<dbReference type="Proteomes" id="UP000253977">
    <property type="component" value="Unassembled WGS sequence"/>
</dbReference>
<proteinExistence type="predicted"/>
<dbReference type="RefSeq" id="WP_114509876.1">
    <property type="nucleotide sequence ID" value="NZ_QPMK01000003.1"/>
</dbReference>
<sequence length="79" mass="9113">MAYFELNGNFARSARRRAKAGRPSFRGLLKRLIETPFDQRSAEIADQLDDLRSLSDAELEKRGLRREEIAFHVFGCREG</sequence>
<evidence type="ECO:0000313" key="2">
    <source>
        <dbReference type="Proteomes" id="UP000253977"/>
    </source>
</evidence>
<accession>A0A369TPD3</accession>
<reference evidence="1 2" key="1">
    <citation type="submission" date="2018-07" db="EMBL/GenBank/DDBJ databases">
        <title>Thalassococcus profundi sp. nov., a marine bacterium isolated from deep seawater of Okinawa Trough.</title>
        <authorList>
            <person name="Yu M."/>
        </authorList>
    </citation>
    <scope>NUCLEOTIDE SEQUENCE [LARGE SCALE GENOMIC DNA]</scope>
    <source>
        <strain evidence="1 2">WRAS1</strain>
    </source>
</reference>
<dbReference type="OrthoDB" id="7867799at2"/>